<evidence type="ECO:0000313" key="3">
    <source>
        <dbReference type="Proteomes" id="UP000027265"/>
    </source>
</evidence>
<dbReference type="HOGENOM" id="CLU_1686871_0_0_1"/>
<feature type="compositionally biased region" description="Basic and acidic residues" evidence="1">
    <location>
        <begin position="16"/>
        <end position="27"/>
    </location>
</feature>
<name>A0A067PTT4_9AGAM</name>
<dbReference type="InParanoid" id="A0A067PTT4"/>
<dbReference type="EMBL" id="KL197728">
    <property type="protein sequence ID" value="KDQ54697.1"/>
    <property type="molecule type" value="Genomic_DNA"/>
</dbReference>
<dbReference type="AlphaFoldDB" id="A0A067PTT4"/>
<sequence>MDSDSAGEADSDDVEYLGKRRILENMKRSRRSSSPLRRTHHRVPSGRRVERDEPIAGPSNSGNSKRSHLPSVRSIKSEHVTTKLSGRAMDLAKKQNTSRSGPSNECLKLIEDQIADVVKEEKRLAYEMGVVAGKKDVLLGLRKNVQAIDVIEIDSD</sequence>
<accession>A0A067PTT4</accession>
<feature type="compositionally biased region" description="Polar residues" evidence="1">
    <location>
        <begin position="94"/>
        <end position="103"/>
    </location>
</feature>
<evidence type="ECO:0000313" key="2">
    <source>
        <dbReference type="EMBL" id="KDQ54697.1"/>
    </source>
</evidence>
<feature type="compositionally biased region" description="Acidic residues" evidence="1">
    <location>
        <begin position="1"/>
        <end position="15"/>
    </location>
</feature>
<proteinExistence type="predicted"/>
<protein>
    <submittedName>
        <fullName evidence="2">Uncharacterized protein</fullName>
    </submittedName>
</protein>
<keyword evidence="3" id="KW-1185">Reference proteome</keyword>
<feature type="region of interest" description="Disordered" evidence="1">
    <location>
        <begin position="1"/>
        <end position="104"/>
    </location>
</feature>
<reference evidence="3" key="1">
    <citation type="journal article" date="2014" name="Proc. Natl. Acad. Sci. U.S.A.">
        <title>Extensive sampling of basidiomycete genomes demonstrates inadequacy of the white-rot/brown-rot paradigm for wood decay fungi.</title>
        <authorList>
            <person name="Riley R."/>
            <person name="Salamov A.A."/>
            <person name="Brown D.W."/>
            <person name="Nagy L.G."/>
            <person name="Floudas D."/>
            <person name="Held B.W."/>
            <person name="Levasseur A."/>
            <person name="Lombard V."/>
            <person name="Morin E."/>
            <person name="Otillar R."/>
            <person name="Lindquist E.A."/>
            <person name="Sun H."/>
            <person name="LaButti K.M."/>
            <person name="Schmutz J."/>
            <person name="Jabbour D."/>
            <person name="Luo H."/>
            <person name="Baker S.E."/>
            <person name="Pisabarro A.G."/>
            <person name="Walton J.D."/>
            <person name="Blanchette R.A."/>
            <person name="Henrissat B."/>
            <person name="Martin F."/>
            <person name="Cullen D."/>
            <person name="Hibbett D.S."/>
            <person name="Grigoriev I.V."/>
        </authorList>
    </citation>
    <scope>NUCLEOTIDE SEQUENCE [LARGE SCALE GENOMIC DNA]</scope>
    <source>
        <strain evidence="3">MUCL 33604</strain>
    </source>
</reference>
<organism evidence="2 3">
    <name type="scientific">Jaapia argillacea MUCL 33604</name>
    <dbReference type="NCBI Taxonomy" id="933084"/>
    <lineage>
        <taxon>Eukaryota</taxon>
        <taxon>Fungi</taxon>
        <taxon>Dikarya</taxon>
        <taxon>Basidiomycota</taxon>
        <taxon>Agaricomycotina</taxon>
        <taxon>Agaricomycetes</taxon>
        <taxon>Agaricomycetidae</taxon>
        <taxon>Jaapiales</taxon>
        <taxon>Jaapiaceae</taxon>
        <taxon>Jaapia</taxon>
    </lineage>
</organism>
<gene>
    <name evidence="2" type="ORF">JAAARDRAFT_401934</name>
</gene>
<dbReference type="Proteomes" id="UP000027265">
    <property type="component" value="Unassembled WGS sequence"/>
</dbReference>
<evidence type="ECO:0000256" key="1">
    <source>
        <dbReference type="SAM" id="MobiDB-lite"/>
    </source>
</evidence>